<proteinExistence type="predicted"/>
<evidence type="ECO:0000313" key="2">
    <source>
        <dbReference type="Proteomes" id="UP000008311"/>
    </source>
</evidence>
<sequence length="210" mass="23909">MVIEENQCAKIKFSMWKVLSKEKEKSGEEIVEKHGLYNTKMEEITCCEALKFVMGFKFQHVCSMNMGREFGFLGYMDTLKSIGMWLERLRNMKILPWKLALCNYVELIVMLEFLVHYAGNLTGFQAPIESAEAEALLLGKLAPDMNWRQVEVESENAEVFDSFIEKATGLAAAHCTAKSASQEQLQVWLNEAQAAIISDLVLANVIFYFL</sequence>
<keyword evidence="2" id="KW-1185">Reference proteome</keyword>
<name>B9RZM3_RICCO</name>
<evidence type="ECO:0000313" key="1">
    <source>
        <dbReference type="EMBL" id="EEF43056.1"/>
    </source>
</evidence>
<dbReference type="EMBL" id="EQ973835">
    <property type="protein sequence ID" value="EEF43056.1"/>
    <property type="molecule type" value="Genomic_DNA"/>
</dbReference>
<protein>
    <submittedName>
        <fullName evidence="1">Uncharacterized protein</fullName>
    </submittedName>
</protein>
<dbReference type="AlphaFoldDB" id="B9RZM3"/>
<dbReference type="PANTHER" id="PTHR32487:SF13">
    <property type="entry name" value="LOW QUALITY PROTEIN: IRIDOID SYNTHASE-LIKE"/>
    <property type="match status" value="1"/>
</dbReference>
<reference evidence="2" key="1">
    <citation type="journal article" date="2010" name="Nat. Biotechnol.">
        <title>Draft genome sequence of the oilseed species Ricinus communis.</title>
        <authorList>
            <person name="Chan A.P."/>
            <person name="Crabtree J."/>
            <person name="Zhao Q."/>
            <person name="Lorenzi H."/>
            <person name="Orvis J."/>
            <person name="Puiu D."/>
            <person name="Melake-Berhan A."/>
            <person name="Jones K.M."/>
            <person name="Redman J."/>
            <person name="Chen G."/>
            <person name="Cahoon E.B."/>
            <person name="Gedil M."/>
            <person name="Stanke M."/>
            <person name="Haas B.J."/>
            <person name="Wortman J.R."/>
            <person name="Fraser-Liggett C.M."/>
            <person name="Ravel J."/>
            <person name="Rabinowicz P.D."/>
        </authorList>
    </citation>
    <scope>NUCLEOTIDE SEQUENCE [LARGE SCALE GENOMIC DNA]</scope>
    <source>
        <strain evidence="2">cv. Hale</strain>
    </source>
</reference>
<dbReference type="Gene3D" id="3.40.50.720">
    <property type="entry name" value="NAD(P)-binding Rossmann-like Domain"/>
    <property type="match status" value="1"/>
</dbReference>
<dbReference type="STRING" id="3988.B9RZM3"/>
<dbReference type="PANTHER" id="PTHR32487">
    <property type="entry name" value="3-OXO-DELTA(4,5)-STEROID 5-BETA-REDUCTASE"/>
    <property type="match status" value="1"/>
</dbReference>
<dbReference type="InParanoid" id="B9RZM3"/>
<organism evidence="1 2">
    <name type="scientific">Ricinus communis</name>
    <name type="common">Castor bean</name>
    <dbReference type="NCBI Taxonomy" id="3988"/>
    <lineage>
        <taxon>Eukaryota</taxon>
        <taxon>Viridiplantae</taxon>
        <taxon>Streptophyta</taxon>
        <taxon>Embryophyta</taxon>
        <taxon>Tracheophyta</taxon>
        <taxon>Spermatophyta</taxon>
        <taxon>Magnoliopsida</taxon>
        <taxon>eudicotyledons</taxon>
        <taxon>Gunneridae</taxon>
        <taxon>Pentapetalae</taxon>
        <taxon>rosids</taxon>
        <taxon>fabids</taxon>
        <taxon>Malpighiales</taxon>
        <taxon>Euphorbiaceae</taxon>
        <taxon>Acalyphoideae</taxon>
        <taxon>Acalypheae</taxon>
        <taxon>Ricinus</taxon>
    </lineage>
</organism>
<gene>
    <name evidence="1" type="ORF">RCOM_0999810</name>
</gene>
<accession>B9RZM3</accession>
<dbReference type="Proteomes" id="UP000008311">
    <property type="component" value="Unassembled WGS sequence"/>
</dbReference>